<feature type="domain" description="Peptidase S9A N-terminal" evidence="8">
    <location>
        <begin position="39"/>
        <end position="448"/>
    </location>
</feature>
<evidence type="ECO:0000313" key="10">
    <source>
        <dbReference type="Proteomes" id="UP001479436"/>
    </source>
</evidence>
<evidence type="ECO:0000256" key="3">
    <source>
        <dbReference type="ARBA" id="ARBA00022670"/>
    </source>
</evidence>
<dbReference type="Gene3D" id="2.130.10.120">
    <property type="entry name" value="Prolyl oligopeptidase, N-terminal domain"/>
    <property type="match status" value="1"/>
</dbReference>
<dbReference type="InterPro" id="IPR002470">
    <property type="entry name" value="Peptidase_S9A"/>
</dbReference>
<dbReference type="EC" id="3.4.21.-" evidence="6"/>
<keyword evidence="10" id="KW-1185">Reference proteome</keyword>
<reference evidence="9 10" key="1">
    <citation type="submission" date="2023-04" db="EMBL/GenBank/DDBJ databases">
        <title>Genome of Basidiobolus ranarum AG-B5.</title>
        <authorList>
            <person name="Stajich J.E."/>
            <person name="Carter-House D."/>
            <person name="Gryganskyi A."/>
        </authorList>
    </citation>
    <scope>NUCLEOTIDE SEQUENCE [LARGE SCALE GENOMIC DNA]</scope>
    <source>
        <strain evidence="9 10">AG-B5</strain>
    </source>
</reference>
<evidence type="ECO:0000256" key="2">
    <source>
        <dbReference type="ARBA" id="ARBA00005228"/>
    </source>
</evidence>
<gene>
    <name evidence="9" type="ORF">K7432_000658</name>
</gene>
<dbReference type="InterPro" id="IPR023302">
    <property type="entry name" value="Pept_S9A_N"/>
</dbReference>
<dbReference type="Pfam" id="PF00326">
    <property type="entry name" value="Peptidase_S9"/>
    <property type="match status" value="1"/>
</dbReference>
<dbReference type="Gene3D" id="3.40.50.1820">
    <property type="entry name" value="alpha/beta hydrolase"/>
    <property type="match status" value="1"/>
</dbReference>
<proteinExistence type="inferred from homology"/>
<dbReference type="Proteomes" id="UP001479436">
    <property type="component" value="Unassembled WGS sequence"/>
</dbReference>
<dbReference type="SUPFAM" id="SSF50993">
    <property type="entry name" value="Peptidase/esterase 'gauge' domain"/>
    <property type="match status" value="1"/>
</dbReference>
<dbReference type="PROSITE" id="PS00708">
    <property type="entry name" value="PRO_ENDOPEP_SER"/>
    <property type="match status" value="1"/>
</dbReference>
<evidence type="ECO:0000256" key="5">
    <source>
        <dbReference type="ARBA" id="ARBA00022825"/>
    </source>
</evidence>
<dbReference type="InterPro" id="IPR002471">
    <property type="entry name" value="Pept_S9_AS"/>
</dbReference>
<evidence type="ECO:0000256" key="6">
    <source>
        <dbReference type="RuleBase" id="RU368024"/>
    </source>
</evidence>
<dbReference type="PANTHER" id="PTHR42881">
    <property type="entry name" value="PROLYL ENDOPEPTIDASE"/>
    <property type="match status" value="1"/>
</dbReference>
<comment type="similarity">
    <text evidence="2 6">Belongs to the peptidase S9A family.</text>
</comment>
<protein>
    <recommendedName>
        <fullName evidence="6">Prolyl endopeptidase</fullName>
        <ecNumber evidence="6">3.4.21.-</ecNumber>
    </recommendedName>
</protein>
<dbReference type="InterPro" id="IPR029058">
    <property type="entry name" value="AB_hydrolase_fold"/>
</dbReference>
<evidence type="ECO:0000313" key="9">
    <source>
        <dbReference type="EMBL" id="KAK9768596.1"/>
    </source>
</evidence>
<evidence type="ECO:0000256" key="1">
    <source>
        <dbReference type="ARBA" id="ARBA00001070"/>
    </source>
</evidence>
<sequence>MRIPLIHLVRQSLSAQLRQTPTSRPLLISKRFKMKWAYPTVRRDTTIVENLNGVKVIDPYRWLEDPDSAETEAFVEEQNKVTFSHLESYPHREELREKLTKLFDYEKYSCPFKRGDYYYYFYNSGLQPQSILYQQKSLNAEPTVFLDPNTLEADGTASLNTYGFSDSGKLFGYGISKSGSDWVTIHVKYTDASGQDLEDQIRWAKFTKITWAHDDSGFFYNRYPKPSVGDDKAGTETGSNTNAMLYFHRIGTSQEEDIMIFKDPEHPHYMFGSEVTDDGDFLILSISETCDPVNKLFIADLKKTGGAITDKIEYNKIVDNLDAEYSYIANDDSLFYFKTNLNAPRYKIVKYDLNNPKEGFVELIPEQKGVLETVRCTNQSNLVTIYLEDVKNVVRIHDLKTGSVLKDIPTPIGTVTSLSTRRQFDELFFSFASFLNPGIIYRYSFSKEVDEEQRLSVFRTTKVSGFDSDEFVTEQIFYESKDGTKIPMFINHKKDLPMDGNNPTLLYGYGGFSISLSPMFSPSWIAFMKHFNGVVAIPNLRGGGEYGEEWHQAGTLAKKQNVFDDFQYAAKYLIEKKYTQPEKIAINGGSNGGLLVGACMNQAPELFGCGVADVGVMDMLRFHKFTIGHAWKSDYGNPDSPEDFDFIYKYSPLHNVQTKKPYPPYMLTTGDHDDRVVPLHSHKLIATLQHLCHENVNPLIIRVDTKAGHGAGKPTKKRIDEVTDRLSFMALSLKSQWTP</sequence>
<accession>A0ABR2X4M7</accession>
<name>A0ABR2X4M7_9FUNG</name>
<keyword evidence="4 6" id="KW-0378">Hydrolase</keyword>
<comment type="catalytic activity">
    <reaction evidence="1">
        <text>Hydrolysis of Pro-|-Xaa &gt;&gt; Ala-|-Xaa in oligopeptides.</text>
        <dbReference type="EC" id="3.4.21.26"/>
    </reaction>
</comment>
<dbReference type="PANTHER" id="PTHR42881:SF2">
    <property type="entry name" value="PROLYL ENDOPEPTIDASE"/>
    <property type="match status" value="1"/>
</dbReference>
<keyword evidence="5 6" id="KW-0720">Serine protease</keyword>
<dbReference type="InterPro" id="IPR001375">
    <property type="entry name" value="Peptidase_S9_cat"/>
</dbReference>
<feature type="domain" description="Peptidase S9 prolyl oligopeptidase catalytic" evidence="7">
    <location>
        <begin position="520"/>
        <end position="734"/>
    </location>
</feature>
<organism evidence="9 10">
    <name type="scientific">Basidiobolus ranarum</name>
    <dbReference type="NCBI Taxonomy" id="34480"/>
    <lineage>
        <taxon>Eukaryota</taxon>
        <taxon>Fungi</taxon>
        <taxon>Fungi incertae sedis</taxon>
        <taxon>Zoopagomycota</taxon>
        <taxon>Entomophthoromycotina</taxon>
        <taxon>Basidiobolomycetes</taxon>
        <taxon>Basidiobolales</taxon>
        <taxon>Basidiobolaceae</taxon>
        <taxon>Basidiobolus</taxon>
    </lineage>
</organism>
<evidence type="ECO:0000259" key="7">
    <source>
        <dbReference type="Pfam" id="PF00326"/>
    </source>
</evidence>
<dbReference type="InterPro" id="IPR051167">
    <property type="entry name" value="Prolyl_oligopep/macrocyclase"/>
</dbReference>
<evidence type="ECO:0000256" key="4">
    <source>
        <dbReference type="ARBA" id="ARBA00022801"/>
    </source>
</evidence>
<dbReference type="SUPFAM" id="SSF53474">
    <property type="entry name" value="alpha/beta-Hydrolases"/>
    <property type="match status" value="1"/>
</dbReference>
<dbReference type="PRINTS" id="PR00862">
    <property type="entry name" value="PROLIGOPTASE"/>
</dbReference>
<evidence type="ECO:0000259" key="8">
    <source>
        <dbReference type="Pfam" id="PF02897"/>
    </source>
</evidence>
<keyword evidence="3 6" id="KW-0645">Protease</keyword>
<comment type="caution">
    <text evidence="9">The sequence shown here is derived from an EMBL/GenBank/DDBJ whole genome shotgun (WGS) entry which is preliminary data.</text>
</comment>
<dbReference type="Pfam" id="PF02897">
    <property type="entry name" value="Peptidase_S9_N"/>
    <property type="match status" value="1"/>
</dbReference>
<dbReference type="EMBL" id="JASJQH010000012">
    <property type="protein sequence ID" value="KAK9768596.1"/>
    <property type="molecule type" value="Genomic_DNA"/>
</dbReference>